<gene>
    <name evidence="1" type="ORF">ANCCAN_29094</name>
</gene>
<dbReference type="AlphaFoldDB" id="A0A368F2S1"/>
<name>A0A368F2S1_ANCCA</name>
<dbReference type="Proteomes" id="UP000252519">
    <property type="component" value="Unassembled WGS sequence"/>
</dbReference>
<sequence length="110" mass="12572">MNFSRSHRNLASLIPRLTANRLELRIHNIECHYSDLRLNSVNTQVVAIKFCRQIGNGLKSHVETLLSELTLNRSVKKVSISSEVAQREATLPKDIFEIFESNNIELDVNI</sequence>
<proteinExistence type="predicted"/>
<keyword evidence="2" id="KW-1185">Reference proteome</keyword>
<protein>
    <submittedName>
        <fullName evidence="1">Uncharacterized protein</fullName>
    </submittedName>
</protein>
<organism evidence="1 2">
    <name type="scientific">Ancylostoma caninum</name>
    <name type="common">Dog hookworm</name>
    <dbReference type="NCBI Taxonomy" id="29170"/>
    <lineage>
        <taxon>Eukaryota</taxon>
        <taxon>Metazoa</taxon>
        <taxon>Ecdysozoa</taxon>
        <taxon>Nematoda</taxon>
        <taxon>Chromadorea</taxon>
        <taxon>Rhabditida</taxon>
        <taxon>Rhabditina</taxon>
        <taxon>Rhabditomorpha</taxon>
        <taxon>Strongyloidea</taxon>
        <taxon>Ancylostomatidae</taxon>
        <taxon>Ancylostomatinae</taxon>
        <taxon>Ancylostoma</taxon>
    </lineage>
</organism>
<evidence type="ECO:0000313" key="2">
    <source>
        <dbReference type="Proteomes" id="UP000252519"/>
    </source>
</evidence>
<accession>A0A368F2S1</accession>
<comment type="caution">
    <text evidence="1">The sequence shown here is derived from an EMBL/GenBank/DDBJ whole genome shotgun (WGS) entry which is preliminary data.</text>
</comment>
<reference evidence="1 2" key="1">
    <citation type="submission" date="2014-10" db="EMBL/GenBank/DDBJ databases">
        <title>Draft genome of the hookworm Ancylostoma caninum.</title>
        <authorList>
            <person name="Mitreva M."/>
        </authorList>
    </citation>
    <scope>NUCLEOTIDE SEQUENCE [LARGE SCALE GENOMIC DNA]</scope>
    <source>
        <strain evidence="1 2">Baltimore</strain>
    </source>
</reference>
<evidence type="ECO:0000313" key="1">
    <source>
        <dbReference type="EMBL" id="RCN25195.1"/>
    </source>
</evidence>
<dbReference type="EMBL" id="JOJR01013482">
    <property type="protein sequence ID" value="RCN25195.1"/>
    <property type="molecule type" value="Genomic_DNA"/>
</dbReference>
<dbReference type="OrthoDB" id="5798351at2759"/>